<reference evidence="1 2" key="1">
    <citation type="submission" date="2018-03" db="EMBL/GenBank/DDBJ databases">
        <title>Draft genome sequence of Rohu Carp (Labeo rohita).</title>
        <authorList>
            <person name="Das P."/>
            <person name="Kushwaha B."/>
            <person name="Joshi C.G."/>
            <person name="Kumar D."/>
            <person name="Nagpure N.S."/>
            <person name="Sahoo L."/>
            <person name="Das S.P."/>
            <person name="Bit A."/>
            <person name="Patnaik S."/>
            <person name="Meher P.K."/>
            <person name="Jayasankar P."/>
            <person name="Koringa P.G."/>
            <person name="Patel N.V."/>
            <person name="Hinsu A.T."/>
            <person name="Kumar R."/>
            <person name="Pandey M."/>
            <person name="Agarwal S."/>
            <person name="Srivastava S."/>
            <person name="Singh M."/>
            <person name="Iquebal M.A."/>
            <person name="Jaiswal S."/>
            <person name="Angadi U.B."/>
            <person name="Kumar N."/>
            <person name="Raza M."/>
            <person name="Shah T.M."/>
            <person name="Rai A."/>
            <person name="Jena J.K."/>
        </authorList>
    </citation>
    <scope>NUCLEOTIDE SEQUENCE [LARGE SCALE GENOMIC DNA]</scope>
    <source>
        <strain evidence="1">DASCIFA01</strain>
        <tissue evidence="1">Testis</tissue>
    </source>
</reference>
<dbReference type="EMBL" id="QBIY01012736">
    <property type="protein sequence ID" value="RXN17883.1"/>
    <property type="molecule type" value="Genomic_DNA"/>
</dbReference>
<proteinExistence type="predicted"/>
<dbReference type="Proteomes" id="UP000290572">
    <property type="component" value="Unassembled WGS sequence"/>
</dbReference>
<name>A0A498MDH7_LABRO</name>
<comment type="caution">
    <text evidence="1">The sequence shown here is derived from an EMBL/GenBank/DDBJ whole genome shotgun (WGS) entry which is preliminary data.</text>
</comment>
<sequence length="77" mass="8215">MRGNRQVKRSKTNSLAKRLVVRLSGRPLPPQTTAVRNAAVDLVPHWKGVVPSSLGSGTALLLASRLAPGPPSLPRKE</sequence>
<organism evidence="1 2">
    <name type="scientific">Labeo rohita</name>
    <name type="common">Indian major carp</name>
    <name type="synonym">Cyprinus rohita</name>
    <dbReference type="NCBI Taxonomy" id="84645"/>
    <lineage>
        <taxon>Eukaryota</taxon>
        <taxon>Metazoa</taxon>
        <taxon>Chordata</taxon>
        <taxon>Craniata</taxon>
        <taxon>Vertebrata</taxon>
        <taxon>Euteleostomi</taxon>
        <taxon>Actinopterygii</taxon>
        <taxon>Neopterygii</taxon>
        <taxon>Teleostei</taxon>
        <taxon>Ostariophysi</taxon>
        <taxon>Cypriniformes</taxon>
        <taxon>Cyprinidae</taxon>
        <taxon>Labeoninae</taxon>
        <taxon>Labeonini</taxon>
        <taxon>Labeo</taxon>
    </lineage>
</organism>
<keyword evidence="2" id="KW-1185">Reference proteome</keyword>
<evidence type="ECO:0000313" key="2">
    <source>
        <dbReference type="Proteomes" id="UP000290572"/>
    </source>
</evidence>
<dbReference type="AlphaFoldDB" id="A0A498MDH7"/>
<gene>
    <name evidence="1" type="ORF">ROHU_007978</name>
</gene>
<protein>
    <submittedName>
        <fullName evidence="1">Uncharacterized protein</fullName>
    </submittedName>
</protein>
<evidence type="ECO:0000313" key="1">
    <source>
        <dbReference type="EMBL" id="RXN17883.1"/>
    </source>
</evidence>
<accession>A0A498MDH7</accession>